<feature type="compositionally biased region" description="Low complexity" evidence="6">
    <location>
        <begin position="124"/>
        <end position="133"/>
    </location>
</feature>
<feature type="transmembrane region" description="Helical" evidence="7">
    <location>
        <begin position="76"/>
        <end position="94"/>
    </location>
</feature>
<sequence>MSPRTRTPVNCVWASAFVAALLGLLAFAGGAASSAIFSLAIMGQYVAYSIPISSRFLGAILAFPTTPAPMGPNMDYMIAVMGGWIILCLIYFYFPKYGGVYWFDGPRANLEAAGNGTEPKDTETTSSSEKSPI</sequence>
<evidence type="ECO:0000256" key="7">
    <source>
        <dbReference type="SAM" id="Phobius"/>
    </source>
</evidence>
<evidence type="ECO:0000313" key="9">
    <source>
        <dbReference type="Proteomes" id="UP000250043"/>
    </source>
</evidence>
<dbReference type="PANTHER" id="PTHR45649">
    <property type="entry name" value="AMINO-ACID PERMEASE BAT1"/>
    <property type="match status" value="1"/>
</dbReference>
<evidence type="ECO:0000256" key="5">
    <source>
        <dbReference type="ARBA" id="ARBA00023136"/>
    </source>
</evidence>
<dbReference type="PANTHER" id="PTHR45649:SF26">
    <property type="entry name" value="OS04G0435100 PROTEIN"/>
    <property type="match status" value="1"/>
</dbReference>
<comment type="subcellular location">
    <subcellularLocation>
        <location evidence="1">Membrane</location>
        <topology evidence="1">Multi-pass membrane protein</topology>
    </subcellularLocation>
</comment>
<evidence type="ECO:0000256" key="3">
    <source>
        <dbReference type="ARBA" id="ARBA00022692"/>
    </source>
</evidence>
<dbReference type="AlphaFoldDB" id="A0A8E2APJ5"/>
<dbReference type="OrthoDB" id="2980524at2759"/>
<keyword evidence="4 7" id="KW-1133">Transmembrane helix</keyword>
<feature type="transmembrane region" description="Helical" evidence="7">
    <location>
        <begin position="45"/>
        <end position="64"/>
    </location>
</feature>
<gene>
    <name evidence="8" type="ORF">OBBRIDRAFT_795157</name>
</gene>
<feature type="region of interest" description="Disordered" evidence="6">
    <location>
        <begin position="111"/>
        <end position="133"/>
    </location>
</feature>
<reference evidence="8 9" key="1">
    <citation type="submission" date="2016-07" db="EMBL/GenBank/DDBJ databases">
        <title>Draft genome of the white-rot fungus Obba rivulosa 3A-2.</title>
        <authorList>
            <consortium name="DOE Joint Genome Institute"/>
            <person name="Miettinen O."/>
            <person name="Riley R."/>
            <person name="Acob R."/>
            <person name="Barry K."/>
            <person name="Cullen D."/>
            <person name="De Vries R."/>
            <person name="Hainaut M."/>
            <person name="Hatakka A."/>
            <person name="Henrissat B."/>
            <person name="Hilden K."/>
            <person name="Kuo R."/>
            <person name="Labutti K."/>
            <person name="Lipzen A."/>
            <person name="Makela M.R."/>
            <person name="Sandor L."/>
            <person name="Spatafora J.W."/>
            <person name="Grigoriev I.V."/>
            <person name="Hibbett D.S."/>
        </authorList>
    </citation>
    <scope>NUCLEOTIDE SEQUENCE [LARGE SCALE GENOMIC DNA]</scope>
    <source>
        <strain evidence="8 9">3A-2</strain>
    </source>
</reference>
<evidence type="ECO:0000256" key="2">
    <source>
        <dbReference type="ARBA" id="ARBA00022448"/>
    </source>
</evidence>
<organism evidence="8 9">
    <name type="scientific">Obba rivulosa</name>
    <dbReference type="NCBI Taxonomy" id="1052685"/>
    <lineage>
        <taxon>Eukaryota</taxon>
        <taxon>Fungi</taxon>
        <taxon>Dikarya</taxon>
        <taxon>Basidiomycota</taxon>
        <taxon>Agaricomycotina</taxon>
        <taxon>Agaricomycetes</taxon>
        <taxon>Polyporales</taxon>
        <taxon>Gelatoporiaceae</taxon>
        <taxon>Obba</taxon>
    </lineage>
</organism>
<accession>A0A8E2APJ5</accession>
<keyword evidence="3 7" id="KW-0812">Transmembrane</keyword>
<keyword evidence="5 7" id="KW-0472">Membrane</keyword>
<dbReference type="GO" id="GO:0016020">
    <property type="term" value="C:membrane"/>
    <property type="evidence" value="ECO:0007669"/>
    <property type="project" value="UniProtKB-SubCell"/>
</dbReference>
<dbReference type="GO" id="GO:0022857">
    <property type="term" value="F:transmembrane transporter activity"/>
    <property type="evidence" value="ECO:0007669"/>
    <property type="project" value="UniProtKB-ARBA"/>
</dbReference>
<dbReference type="EMBL" id="KV722450">
    <property type="protein sequence ID" value="OCH88533.1"/>
    <property type="molecule type" value="Genomic_DNA"/>
</dbReference>
<evidence type="ECO:0000256" key="4">
    <source>
        <dbReference type="ARBA" id="ARBA00022989"/>
    </source>
</evidence>
<name>A0A8E2APJ5_9APHY</name>
<evidence type="ECO:0000256" key="1">
    <source>
        <dbReference type="ARBA" id="ARBA00004141"/>
    </source>
</evidence>
<keyword evidence="2" id="KW-0813">Transport</keyword>
<proteinExistence type="predicted"/>
<feature type="transmembrane region" description="Helical" evidence="7">
    <location>
        <begin position="12"/>
        <end position="39"/>
    </location>
</feature>
<dbReference type="Proteomes" id="UP000250043">
    <property type="component" value="Unassembled WGS sequence"/>
</dbReference>
<protein>
    <submittedName>
        <fullName evidence="8">Uncharacterized protein</fullName>
    </submittedName>
</protein>
<keyword evidence="9" id="KW-1185">Reference proteome</keyword>
<evidence type="ECO:0000256" key="6">
    <source>
        <dbReference type="SAM" id="MobiDB-lite"/>
    </source>
</evidence>
<evidence type="ECO:0000313" key="8">
    <source>
        <dbReference type="EMBL" id="OCH88533.1"/>
    </source>
</evidence>